<dbReference type="EMBL" id="CP144914">
    <property type="protein sequence ID" value="WWD78942.1"/>
    <property type="molecule type" value="Genomic_DNA"/>
</dbReference>
<evidence type="ECO:0000313" key="2">
    <source>
        <dbReference type="Proteomes" id="UP000321816"/>
    </source>
</evidence>
<proteinExistence type="predicted"/>
<dbReference type="AlphaFoldDB" id="A0A5C7F180"/>
<dbReference type="RefSeq" id="WP_147804697.1">
    <property type="nucleotide sequence ID" value="NZ_CP144914.1"/>
</dbReference>
<sequence length="64" mass="7168">MNKKRLLPIAVSLVIIALTMTRIHQIDENHEKNLRVMEACMDEGGTVTVDQAHLFSLTDASCMN</sequence>
<name>A0A5C7F180_9BACI</name>
<evidence type="ECO:0000313" key="1">
    <source>
        <dbReference type="EMBL" id="WWD78942.1"/>
    </source>
</evidence>
<reference evidence="1 2" key="1">
    <citation type="submission" date="2024-01" db="EMBL/GenBank/DDBJ databases">
        <title>Complete Genome Sequence of Alkalicoccus halolimnae BZ-SZ-XJ29T, a Moderately Halophilic Bacterium Isolated from a Salt Lake.</title>
        <authorList>
            <person name="Zhao B."/>
        </authorList>
    </citation>
    <scope>NUCLEOTIDE SEQUENCE [LARGE SCALE GENOMIC DNA]</scope>
    <source>
        <strain evidence="1 2">BZ-SZ-XJ29</strain>
    </source>
</reference>
<accession>A0A5C7F180</accession>
<organism evidence="1 2">
    <name type="scientific">Alkalicoccus halolimnae</name>
    <dbReference type="NCBI Taxonomy" id="1667239"/>
    <lineage>
        <taxon>Bacteria</taxon>
        <taxon>Bacillati</taxon>
        <taxon>Bacillota</taxon>
        <taxon>Bacilli</taxon>
        <taxon>Bacillales</taxon>
        <taxon>Bacillaceae</taxon>
        <taxon>Alkalicoccus</taxon>
    </lineage>
</organism>
<dbReference type="Proteomes" id="UP000321816">
    <property type="component" value="Chromosome"/>
</dbReference>
<dbReference type="OrthoDB" id="2885237at2"/>
<protein>
    <submittedName>
        <fullName evidence="1">Uncharacterized protein</fullName>
    </submittedName>
</protein>
<keyword evidence="2" id="KW-1185">Reference proteome</keyword>
<gene>
    <name evidence="1" type="ORF">FTX54_010960</name>
</gene>
<dbReference type="KEGG" id="ahal:FTX54_010960"/>